<feature type="compositionally biased region" description="Basic and acidic residues" evidence="1">
    <location>
        <begin position="262"/>
        <end position="277"/>
    </location>
</feature>
<keyword evidence="4" id="KW-1185">Reference proteome</keyword>
<proteinExistence type="predicted"/>
<evidence type="ECO:0000256" key="1">
    <source>
        <dbReference type="SAM" id="MobiDB-lite"/>
    </source>
</evidence>
<evidence type="ECO:0000313" key="3">
    <source>
        <dbReference type="EMBL" id="KAF9066179.1"/>
    </source>
</evidence>
<dbReference type="AlphaFoldDB" id="A0A9P5PI99"/>
<name>A0A9P5PI99_9AGAR</name>
<dbReference type="EMBL" id="JADNRY010000092">
    <property type="protein sequence ID" value="KAF9066179.1"/>
    <property type="molecule type" value="Genomic_DNA"/>
</dbReference>
<feature type="region of interest" description="Disordered" evidence="1">
    <location>
        <begin position="207"/>
        <end position="293"/>
    </location>
</feature>
<gene>
    <name evidence="3" type="ORF">BDP27DRAFT_1052847</name>
</gene>
<comment type="caution">
    <text evidence="3">The sequence shown here is derived from an EMBL/GenBank/DDBJ whole genome shotgun (WGS) entry which is preliminary data.</text>
</comment>
<keyword evidence="2" id="KW-0732">Signal</keyword>
<feature type="signal peptide" evidence="2">
    <location>
        <begin position="1"/>
        <end position="24"/>
    </location>
</feature>
<accession>A0A9P5PI99</accession>
<organism evidence="3 4">
    <name type="scientific">Rhodocollybia butyracea</name>
    <dbReference type="NCBI Taxonomy" id="206335"/>
    <lineage>
        <taxon>Eukaryota</taxon>
        <taxon>Fungi</taxon>
        <taxon>Dikarya</taxon>
        <taxon>Basidiomycota</taxon>
        <taxon>Agaricomycotina</taxon>
        <taxon>Agaricomycetes</taxon>
        <taxon>Agaricomycetidae</taxon>
        <taxon>Agaricales</taxon>
        <taxon>Marasmiineae</taxon>
        <taxon>Omphalotaceae</taxon>
        <taxon>Rhodocollybia</taxon>
    </lineage>
</organism>
<feature type="chain" id="PRO_5040216072" evidence="2">
    <location>
        <begin position="25"/>
        <end position="293"/>
    </location>
</feature>
<dbReference type="Proteomes" id="UP000772434">
    <property type="component" value="Unassembled WGS sequence"/>
</dbReference>
<evidence type="ECO:0000256" key="2">
    <source>
        <dbReference type="SAM" id="SignalP"/>
    </source>
</evidence>
<evidence type="ECO:0000313" key="4">
    <source>
        <dbReference type="Proteomes" id="UP000772434"/>
    </source>
</evidence>
<sequence>MLMAPRVHCLGLIFFSVLIFAVHGMPTPTPDVAQPPKYVVTIIDIKNFKVVPEGLTETTRDRIGRMIREILGNPEKSPRARIEHNTATLTSFTSKDYPVSNFQYMVVHFVIQGSTPCDKYPCFGCIRSAGRIYGSIFSMSTDGTWERVPTDLAKWGSDDFGREFKKTEDEWMNKWNTVTSLGVMILENSRKGILDVGYALSVLAGQNAAPKTDHHSKSPTPEPPSPQHNPIVPGITLFNRPLNGHADFRKQEVQGDSGLPKISKDPSYDPFMGHDPEDPYSLSLHGHQVRDNR</sequence>
<protein>
    <submittedName>
        <fullName evidence="3">Uncharacterized protein</fullName>
    </submittedName>
</protein>
<reference evidence="3" key="1">
    <citation type="submission" date="2020-11" db="EMBL/GenBank/DDBJ databases">
        <authorList>
            <consortium name="DOE Joint Genome Institute"/>
            <person name="Ahrendt S."/>
            <person name="Riley R."/>
            <person name="Andreopoulos W."/>
            <person name="Labutti K."/>
            <person name="Pangilinan J."/>
            <person name="Ruiz-Duenas F.J."/>
            <person name="Barrasa J.M."/>
            <person name="Sanchez-Garcia M."/>
            <person name="Camarero S."/>
            <person name="Miyauchi S."/>
            <person name="Serrano A."/>
            <person name="Linde D."/>
            <person name="Babiker R."/>
            <person name="Drula E."/>
            <person name="Ayuso-Fernandez I."/>
            <person name="Pacheco R."/>
            <person name="Padilla G."/>
            <person name="Ferreira P."/>
            <person name="Barriuso J."/>
            <person name="Kellner H."/>
            <person name="Castanera R."/>
            <person name="Alfaro M."/>
            <person name="Ramirez L."/>
            <person name="Pisabarro A.G."/>
            <person name="Kuo A."/>
            <person name="Tritt A."/>
            <person name="Lipzen A."/>
            <person name="He G."/>
            <person name="Yan M."/>
            <person name="Ng V."/>
            <person name="Cullen D."/>
            <person name="Martin F."/>
            <person name="Rosso M.-N."/>
            <person name="Henrissat B."/>
            <person name="Hibbett D."/>
            <person name="Martinez A.T."/>
            <person name="Grigoriev I.V."/>
        </authorList>
    </citation>
    <scope>NUCLEOTIDE SEQUENCE</scope>
    <source>
        <strain evidence="3">AH 40177</strain>
    </source>
</reference>